<name>A0ABP9RCX0_9PSEU</name>
<evidence type="ECO:0000313" key="6">
    <source>
        <dbReference type="EMBL" id="GAA5175349.1"/>
    </source>
</evidence>
<dbReference type="PANTHER" id="PTHR30055">
    <property type="entry name" value="HTH-TYPE TRANSCRIPTIONAL REGULATOR RUTR"/>
    <property type="match status" value="1"/>
</dbReference>
<evidence type="ECO:0000259" key="5">
    <source>
        <dbReference type="PROSITE" id="PS50977"/>
    </source>
</evidence>
<dbReference type="PRINTS" id="PR00455">
    <property type="entry name" value="HTHTETR"/>
</dbReference>
<keyword evidence="3" id="KW-0804">Transcription</keyword>
<dbReference type="SUPFAM" id="SSF46689">
    <property type="entry name" value="Homeodomain-like"/>
    <property type="match status" value="1"/>
</dbReference>
<dbReference type="PROSITE" id="PS50977">
    <property type="entry name" value="HTH_TETR_2"/>
    <property type="match status" value="1"/>
</dbReference>
<gene>
    <name evidence="6" type="ORF">GCM10023321_81270</name>
</gene>
<proteinExistence type="predicted"/>
<evidence type="ECO:0000256" key="4">
    <source>
        <dbReference type="PROSITE-ProRule" id="PRU00335"/>
    </source>
</evidence>
<dbReference type="InterPro" id="IPR001647">
    <property type="entry name" value="HTH_TetR"/>
</dbReference>
<sequence length="219" mass="23943">MNVGMSTNLDVLPLGRTDRRALLIDAAEELFKERAFNTVTTAEIAARAGVSYGLIAHYFTNKRGLYLACVNRVATRMRAMHDISPTGDTPAAQLREILDHKLGFVEDHPRGFITLMHDGAGPDPQVRAITEQLRWLAVVRLLNLLGVVEPLRPSLRAAIRGWVGYLDEIALDHLEHQELTREELVTLATAALAAALRAAHSLDPAIGVEPTTIDTLAAS</sequence>
<dbReference type="InterPro" id="IPR054129">
    <property type="entry name" value="DesT_TetR_C"/>
</dbReference>
<evidence type="ECO:0000256" key="1">
    <source>
        <dbReference type="ARBA" id="ARBA00023015"/>
    </source>
</evidence>
<protein>
    <recommendedName>
        <fullName evidence="5">HTH tetR-type domain-containing protein</fullName>
    </recommendedName>
</protein>
<reference evidence="7" key="1">
    <citation type="journal article" date="2019" name="Int. J. Syst. Evol. Microbiol.">
        <title>The Global Catalogue of Microorganisms (GCM) 10K type strain sequencing project: providing services to taxonomists for standard genome sequencing and annotation.</title>
        <authorList>
            <consortium name="The Broad Institute Genomics Platform"/>
            <consortium name="The Broad Institute Genome Sequencing Center for Infectious Disease"/>
            <person name="Wu L."/>
            <person name="Ma J."/>
        </authorList>
    </citation>
    <scope>NUCLEOTIDE SEQUENCE [LARGE SCALE GENOMIC DNA]</scope>
    <source>
        <strain evidence="7">JCM 18303</strain>
    </source>
</reference>
<evidence type="ECO:0000313" key="7">
    <source>
        <dbReference type="Proteomes" id="UP001428817"/>
    </source>
</evidence>
<evidence type="ECO:0000256" key="2">
    <source>
        <dbReference type="ARBA" id="ARBA00023125"/>
    </source>
</evidence>
<dbReference type="EMBL" id="BAABJP010000064">
    <property type="protein sequence ID" value="GAA5175349.1"/>
    <property type="molecule type" value="Genomic_DNA"/>
</dbReference>
<keyword evidence="2 4" id="KW-0238">DNA-binding</keyword>
<dbReference type="Gene3D" id="1.10.357.10">
    <property type="entry name" value="Tetracycline Repressor, domain 2"/>
    <property type="match status" value="1"/>
</dbReference>
<dbReference type="Proteomes" id="UP001428817">
    <property type="component" value="Unassembled WGS sequence"/>
</dbReference>
<dbReference type="Pfam" id="PF00440">
    <property type="entry name" value="TetR_N"/>
    <property type="match status" value="1"/>
</dbReference>
<evidence type="ECO:0000256" key="3">
    <source>
        <dbReference type="ARBA" id="ARBA00023163"/>
    </source>
</evidence>
<dbReference type="PANTHER" id="PTHR30055:SF174">
    <property type="entry name" value="TRANSCRIPTIONAL REGULATORY PROTEIN (PROBABLY TETR-FAMILY)-RELATED"/>
    <property type="match status" value="1"/>
</dbReference>
<keyword evidence="1" id="KW-0805">Transcription regulation</keyword>
<feature type="domain" description="HTH tetR-type" evidence="5">
    <location>
        <begin position="17"/>
        <end position="77"/>
    </location>
</feature>
<dbReference type="InterPro" id="IPR009057">
    <property type="entry name" value="Homeodomain-like_sf"/>
</dbReference>
<comment type="caution">
    <text evidence="6">The sequence shown here is derived from an EMBL/GenBank/DDBJ whole genome shotgun (WGS) entry which is preliminary data.</text>
</comment>
<dbReference type="InterPro" id="IPR050109">
    <property type="entry name" value="HTH-type_TetR-like_transc_reg"/>
</dbReference>
<organism evidence="6 7">
    <name type="scientific">Pseudonocardia eucalypti</name>
    <dbReference type="NCBI Taxonomy" id="648755"/>
    <lineage>
        <taxon>Bacteria</taxon>
        <taxon>Bacillati</taxon>
        <taxon>Actinomycetota</taxon>
        <taxon>Actinomycetes</taxon>
        <taxon>Pseudonocardiales</taxon>
        <taxon>Pseudonocardiaceae</taxon>
        <taxon>Pseudonocardia</taxon>
    </lineage>
</organism>
<accession>A0ABP9RCX0</accession>
<feature type="DNA-binding region" description="H-T-H motif" evidence="4">
    <location>
        <begin position="40"/>
        <end position="59"/>
    </location>
</feature>
<keyword evidence="7" id="KW-1185">Reference proteome</keyword>
<dbReference type="Pfam" id="PF21943">
    <property type="entry name" value="TetR_C_46"/>
    <property type="match status" value="1"/>
</dbReference>